<name>A0A4P6YW43_9LACO</name>
<proteinExistence type="predicted"/>
<dbReference type="RefSeq" id="WP_133364034.1">
    <property type="nucleotide sequence ID" value="NZ_CP037940.1"/>
</dbReference>
<keyword evidence="2" id="KW-1185">Reference proteome</keyword>
<dbReference type="Proteomes" id="UP000292886">
    <property type="component" value="Chromosome"/>
</dbReference>
<evidence type="ECO:0000313" key="1">
    <source>
        <dbReference type="EMBL" id="QBO36957.1"/>
    </source>
</evidence>
<protein>
    <submittedName>
        <fullName evidence="1">Uncharacterized protein</fullName>
    </submittedName>
</protein>
<sequence length="67" mass="8055">MGETLTEVITNKLIDIVDNERLLLRDMYLHEPLKLVQHQDGKWYVRHTFKNIYGSYDEPFMEAKDEN</sequence>
<accession>A0A4P6YW43</accession>
<dbReference type="KEGG" id="wei:EQG49_11120"/>
<reference evidence="2" key="1">
    <citation type="submission" date="2019-03" db="EMBL/GenBank/DDBJ databases">
        <title>Weissella sp. 26KH-42 Genome sequencing.</title>
        <authorList>
            <person name="Heo J."/>
            <person name="Kim S.-J."/>
            <person name="Kim J.-S."/>
            <person name="Hong S.-B."/>
            <person name="Kwon S.-W."/>
        </authorList>
    </citation>
    <scope>NUCLEOTIDE SEQUENCE [LARGE SCALE GENOMIC DNA]</scope>
    <source>
        <strain evidence="2">26KH-42</strain>
    </source>
</reference>
<evidence type="ECO:0000313" key="2">
    <source>
        <dbReference type="Proteomes" id="UP000292886"/>
    </source>
</evidence>
<organism evidence="1 2">
    <name type="scientific">Periweissella cryptocerci</name>
    <dbReference type="NCBI Taxonomy" id="2506420"/>
    <lineage>
        <taxon>Bacteria</taxon>
        <taxon>Bacillati</taxon>
        <taxon>Bacillota</taxon>
        <taxon>Bacilli</taxon>
        <taxon>Lactobacillales</taxon>
        <taxon>Lactobacillaceae</taxon>
        <taxon>Periweissella</taxon>
    </lineage>
</organism>
<dbReference type="EMBL" id="CP037940">
    <property type="protein sequence ID" value="QBO36957.1"/>
    <property type="molecule type" value="Genomic_DNA"/>
</dbReference>
<gene>
    <name evidence="1" type="ORF">EQG49_11120</name>
</gene>
<dbReference type="AlphaFoldDB" id="A0A4P6YW43"/>